<reference evidence="4 5" key="1">
    <citation type="journal article" date="2016" name="Nat. Commun.">
        <title>Thousands of microbial genomes shed light on interconnected biogeochemical processes in an aquifer system.</title>
        <authorList>
            <person name="Anantharaman K."/>
            <person name="Brown C.T."/>
            <person name="Hug L.A."/>
            <person name="Sharon I."/>
            <person name="Castelle C.J."/>
            <person name="Probst A.J."/>
            <person name="Thomas B.C."/>
            <person name="Singh A."/>
            <person name="Wilkins M.J."/>
            <person name="Karaoz U."/>
            <person name="Brodie E.L."/>
            <person name="Williams K.H."/>
            <person name="Hubbard S.S."/>
            <person name="Banfield J.F."/>
        </authorList>
    </citation>
    <scope>NUCLEOTIDE SEQUENCE [LARGE SCALE GENOMIC DNA]</scope>
</reference>
<organism evidence="4 5">
    <name type="scientific">Candidatus Lloydbacteria bacterium RIFCSPLOWO2_01_FULL_50_20</name>
    <dbReference type="NCBI Taxonomy" id="1798665"/>
    <lineage>
        <taxon>Bacteria</taxon>
        <taxon>Candidatus Lloydiibacteriota</taxon>
    </lineage>
</organism>
<feature type="region of interest" description="Disordered" evidence="1">
    <location>
        <begin position="229"/>
        <end position="266"/>
    </location>
</feature>
<evidence type="ECO:0000256" key="1">
    <source>
        <dbReference type="SAM" id="MobiDB-lite"/>
    </source>
</evidence>
<dbReference type="CDD" id="cd00063">
    <property type="entry name" value="FN3"/>
    <property type="match status" value="1"/>
</dbReference>
<feature type="compositionally biased region" description="Polar residues" evidence="1">
    <location>
        <begin position="250"/>
        <end position="262"/>
    </location>
</feature>
<evidence type="ECO:0000256" key="2">
    <source>
        <dbReference type="SAM" id="Phobius"/>
    </source>
</evidence>
<evidence type="ECO:0000313" key="5">
    <source>
        <dbReference type="Proteomes" id="UP000178534"/>
    </source>
</evidence>
<keyword evidence="2" id="KW-0812">Transmembrane</keyword>
<dbReference type="AlphaFoldDB" id="A0A1G2DH19"/>
<keyword evidence="2" id="KW-0472">Membrane</keyword>
<feature type="region of interest" description="Disordered" evidence="1">
    <location>
        <begin position="505"/>
        <end position="534"/>
    </location>
</feature>
<dbReference type="InterPro" id="IPR003961">
    <property type="entry name" value="FN3_dom"/>
</dbReference>
<dbReference type="InterPro" id="IPR036116">
    <property type="entry name" value="FN3_sf"/>
</dbReference>
<dbReference type="SUPFAM" id="SSF49265">
    <property type="entry name" value="Fibronectin type III"/>
    <property type="match status" value="1"/>
</dbReference>
<keyword evidence="3" id="KW-0732">Signal</keyword>
<feature type="chain" id="PRO_5009582577" description="Fibronectin type-III domain-containing protein" evidence="3">
    <location>
        <begin position="25"/>
        <end position="534"/>
    </location>
</feature>
<comment type="caution">
    <text evidence="4">The sequence shown here is derived from an EMBL/GenBank/DDBJ whole genome shotgun (WGS) entry which is preliminary data.</text>
</comment>
<proteinExistence type="predicted"/>
<feature type="transmembrane region" description="Helical" evidence="2">
    <location>
        <begin position="475"/>
        <end position="495"/>
    </location>
</feature>
<feature type="signal peptide" evidence="3">
    <location>
        <begin position="1"/>
        <end position="24"/>
    </location>
</feature>
<sequence length="534" mass="57484">MKYPVFFGAIISLLAAPLAFAVEAAPYMQTFAPTFLTEKSVQLNGRVNPNEMPDTYEWFEWGISGRSDVYETAHRRLWGGNSQISTSANLIGLAPSTQYFYRAVSENGRGKSIGATIYFTTKQLSSLILPIAVIETKDATFVGDTAATIRGYVSPHGNSETKTWFEWGTTATMENRTPETGSWGESSLVTAKLTNLMPGTLYYFRAVAENAHGRSYGIRQVFLTTGTASSQQLSETPRDQEVVGPAASGDSVTRTVTTSGSFTAPGANTGAIPPVLGKPGDFFSALFGGKKTTNTTAEDEIDTNVETNATDQVAAAGSSGTPSNILSGKKSVEVVVQKIGPKNVAAHTPIEYHIAYAYRLSAPASDAILKITLPVEVIYIGDNTNNELLLDTSSGPERTYVLLLGHIEKGSTRTISILGMTTGDAKEFPDARVRFEYTDKNGTHAVAATNTGLSVAKTNIAGIANSWKAILPSSLVGWIFYVLVVVGAVFGIRKIKSYYREKKKQHEDADERNGLPPHLARSFPGAEEISSQRI</sequence>
<protein>
    <recommendedName>
        <fullName evidence="6">Fibronectin type-III domain-containing protein</fullName>
    </recommendedName>
</protein>
<evidence type="ECO:0000313" key="4">
    <source>
        <dbReference type="EMBL" id="OGZ12813.1"/>
    </source>
</evidence>
<dbReference type="STRING" id="1798665.A2942_03535"/>
<dbReference type="Proteomes" id="UP000178534">
    <property type="component" value="Unassembled WGS sequence"/>
</dbReference>
<accession>A0A1G2DH19</accession>
<dbReference type="EMBL" id="MHLP01000018">
    <property type="protein sequence ID" value="OGZ12813.1"/>
    <property type="molecule type" value="Genomic_DNA"/>
</dbReference>
<gene>
    <name evidence="4" type="ORF">A2942_03535</name>
</gene>
<evidence type="ECO:0000256" key="3">
    <source>
        <dbReference type="SAM" id="SignalP"/>
    </source>
</evidence>
<name>A0A1G2DH19_9BACT</name>
<keyword evidence="2" id="KW-1133">Transmembrane helix</keyword>
<evidence type="ECO:0008006" key="6">
    <source>
        <dbReference type="Google" id="ProtNLM"/>
    </source>
</evidence>